<keyword evidence="1" id="KW-0812">Transmembrane</keyword>
<reference evidence="3" key="1">
    <citation type="submission" date="2018-05" db="EMBL/GenBank/DDBJ databases">
        <authorList>
            <person name="Lanie J.A."/>
            <person name="Ng W.-L."/>
            <person name="Kazmierczak K.M."/>
            <person name="Andrzejewski T.M."/>
            <person name="Davidsen T.M."/>
            <person name="Wayne K.J."/>
            <person name="Tettelin H."/>
            <person name="Glass J.I."/>
            <person name="Rusch D."/>
            <person name="Podicherti R."/>
            <person name="Tsui H.-C.T."/>
            <person name="Winkler M.E."/>
        </authorList>
    </citation>
    <scope>NUCLEOTIDE SEQUENCE</scope>
</reference>
<dbReference type="PANTHER" id="PTHR43283:SF7">
    <property type="entry name" value="BETA-LACTAMASE-RELATED DOMAIN-CONTAINING PROTEIN"/>
    <property type="match status" value="1"/>
</dbReference>
<dbReference type="InterPro" id="IPR012338">
    <property type="entry name" value="Beta-lactam/transpept-like"/>
</dbReference>
<dbReference type="SUPFAM" id="SSF56601">
    <property type="entry name" value="beta-lactamase/transpeptidase-like"/>
    <property type="match status" value="1"/>
</dbReference>
<evidence type="ECO:0000313" key="3">
    <source>
        <dbReference type="EMBL" id="SUZ91754.1"/>
    </source>
</evidence>
<protein>
    <recommendedName>
        <fullName evidence="2">Beta-lactamase-related domain-containing protein</fullName>
    </recommendedName>
</protein>
<dbReference type="PANTHER" id="PTHR43283">
    <property type="entry name" value="BETA-LACTAMASE-RELATED"/>
    <property type="match status" value="1"/>
</dbReference>
<dbReference type="InterPro" id="IPR050789">
    <property type="entry name" value="Diverse_Enzym_Activities"/>
</dbReference>
<feature type="domain" description="Beta-lactamase-related" evidence="2">
    <location>
        <begin position="84"/>
        <end position="365"/>
    </location>
</feature>
<sequence length="388" mass="43680">MIALIKTIQRILLIITLAIVLSVGFLFVQEPLVMSRLGGMLLGKKPGVQKIVMSGDGLSIKSNLGEKTINQQTLNEAIAYARETKSHALLVFHQGELQLEEYFPGYDKKTLSDTNSMHKTILAILIGIAIDQGFIGNVDESASNYLSEWAKDERMQITIKQLLQQSSGIRYPPFSFNPTGEWMKFMNGDDTQNIALNQPLEKTPNSEFAYNGINPQNLGLLLERATKTSYSDYLSENLWRYMKDDAFVILDSEKHATTRMFCCLDATARDLLRIGLLILNKGKLGDSRIVSETWIREMITPSDLNPNYGYLTWLGTKYQENRIYNNKSSATGFHSEPFVDEDIIFLDGFGGQRAYIIPSKDLVIIRTGAIVWDWDDAKLPNTISKGVN</sequence>
<feature type="transmembrane region" description="Helical" evidence="1">
    <location>
        <begin position="12"/>
        <end position="28"/>
    </location>
</feature>
<dbReference type="EMBL" id="UINC01002002">
    <property type="protein sequence ID" value="SUZ91754.1"/>
    <property type="molecule type" value="Genomic_DNA"/>
</dbReference>
<proteinExistence type="predicted"/>
<dbReference type="AlphaFoldDB" id="A0A381RKI0"/>
<dbReference type="Gene3D" id="3.40.710.10">
    <property type="entry name" value="DD-peptidase/beta-lactamase superfamily"/>
    <property type="match status" value="1"/>
</dbReference>
<name>A0A381RKI0_9ZZZZ</name>
<evidence type="ECO:0000256" key="1">
    <source>
        <dbReference type="SAM" id="Phobius"/>
    </source>
</evidence>
<gene>
    <name evidence="3" type="ORF">METZ01_LOCUS44608</name>
</gene>
<organism evidence="3">
    <name type="scientific">marine metagenome</name>
    <dbReference type="NCBI Taxonomy" id="408172"/>
    <lineage>
        <taxon>unclassified sequences</taxon>
        <taxon>metagenomes</taxon>
        <taxon>ecological metagenomes</taxon>
    </lineage>
</organism>
<dbReference type="InterPro" id="IPR001466">
    <property type="entry name" value="Beta-lactam-related"/>
</dbReference>
<keyword evidence="1" id="KW-1133">Transmembrane helix</keyword>
<accession>A0A381RKI0</accession>
<dbReference type="Pfam" id="PF00144">
    <property type="entry name" value="Beta-lactamase"/>
    <property type="match status" value="1"/>
</dbReference>
<keyword evidence="1" id="KW-0472">Membrane</keyword>
<evidence type="ECO:0000259" key="2">
    <source>
        <dbReference type="Pfam" id="PF00144"/>
    </source>
</evidence>